<feature type="domain" description="FAD-binding" evidence="7">
    <location>
        <begin position="6"/>
        <end position="269"/>
    </location>
</feature>
<sequence>MSDIKKVIIVGGGMAGLIAALQLTRQNGFACTVYELRDAPTTLGGAIGIPCNGLRLLHRLGIYDALLARGAQTPRVEMHSSRGASLGFMDVASWNQEHTGFGYLRIKRVDLLEILLDAVEKAQIPIRYSKKLIGIKEDAAQVTATFADGTSDTADLLVGCDGIHSAVRTLHVDPGLQPTYSGLSTMYSILDLSKRGPSFPRFSTPHATRTPKGIFIIFPCKPNGEEIFWFYTQEVQISEEHNTRDGWEEERKHVVDSFKDHALDLLSDVRGDWGAQLKQVVGATDNVNFYPLFKLPFGGTWSKGRTVIIGDAAHAMPPHASQGVAMAAEDVFVLSRKLQEQSLSLAEIFQQYDQVRRPRVEYFHKLAVKNGDVRKQQSPWGLWAIEMMTYISLMAMDKLGLVKFGFGMGPWIHDVDKQE</sequence>
<keyword evidence="6" id="KW-1133">Transmembrane helix</keyword>
<evidence type="ECO:0000313" key="9">
    <source>
        <dbReference type="Proteomes" id="UP000256645"/>
    </source>
</evidence>
<dbReference type="Pfam" id="PF01494">
    <property type="entry name" value="FAD_binding_3"/>
    <property type="match status" value="2"/>
</dbReference>
<dbReference type="InterPro" id="IPR050493">
    <property type="entry name" value="FAD-dep_Monooxygenase_BioMet"/>
</dbReference>
<dbReference type="InterPro" id="IPR002938">
    <property type="entry name" value="FAD-bd"/>
</dbReference>
<name>A0A3D8R6C6_9HELO</name>
<dbReference type="EMBL" id="PDLM01000009">
    <property type="protein sequence ID" value="RDW69546.1"/>
    <property type="molecule type" value="Genomic_DNA"/>
</dbReference>
<reference evidence="8 9" key="1">
    <citation type="journal article" date="2018" name="IMA Fungus">
        <title>IMA Genome-F 9: Draft genome sequence of Annulohypoxylon stygium, Aspergillus mulundensis, Berkeleyomyces basicola (syn. Thielaviopsis basicola), Ceratocystis smalleyi, two Cercospora beticola strains, Coleophoma cylindrospora, Fusarium fracticaudum, Phialophora cf. hyalina, and Morchella septimelata.</title>
        <authorList>
            <person name="Wingfield B.D."/>
            <person name="Bills G.F."/>
            <person name="Dong Y."/>
            <person name="Huang W."/>
            <person name="Nel W.J."/>
            <person name="Swalarsk-Parry B.S."/>
            <person name="Vaghefi N."/>
            <person name="Wilken P.M."/>
            <person name="An Z."/>
            <person name="de Beer Z.W."/>
            <person name="De Vos L."/>
            <person name="Chen L."/>
            <person name="Duong T.A."/>
            <person name="Gao Y."/>
            <person name="Hammerbacher A."/>
            <person name="Kikkert J.R."/>
            <person name="Li Y."/>
            <person name="Li H."/>
            <person name="Li K."/>
            <person name="Li Q."/>
            <person name="Liu X."/>
            <person name="Ma X."/>
            <person name="Naidoo K."/>
            <person name="Pethybridge S.J."/>
            <person name="Sun J."/>
            <person name="Steenkamp E.T."/>
            <person name="van der Nest M.A."/>
            <person name="van Wyk S."/>
            <person name="Wingfield M.J."/>
            <person name="Xiong C."/>
            <person name="Yue Q."/>
            <person name="Zhang X."/>
        </authorList>
    </citation>
    <scope>NUCLEOTIDE SEQUENCE [LARGE SCALE GENOMIC DNA]</scope>
    <source>
        <strain evidence="8 9">BP6252</strain>
    </source>
</reference>
<dbReference type="PANTHER" id="PTHR13789:SF309">
    <property type="entry name" value="PUTATIVE (AFU_ORTHOLOGUE AFUA_6G14510)-RELATED"/>
    <property type="match status" value="1"/>
</dbReference>
<dbReference type="GO" id="GO:0004497">
    <property type="term" value="F:monooxygenase activity"/>
    <property type="evidence" value="ECO:0007669"/>
    <property type="project" value="UniProtKB-KW"/>
</dbReference>
<keyword evidence="2" id="KW-0285">Flavoprotein</keyword>
<dbReference type="STRING" id="1849047.A0A3D8R6C6"/>
<keyword evidence="6" id="KW-0812">Transmembrane</keyword>
<evidence type="ECO:0000256" key="1">
    <source>
        <dbReference type="ARBA" id="ARBA00007992"/>
    </source>
</evidence>
<evidence type="ECO:0000256" key="2">
    <source>
        <dbReference type="ARBA" id="ARBA00022630"/>
    </source>
</evidence>
<evidence type="ECO:0000256" key="4">
    <source>
        <dbReference type="ARBA" id="ARBA00023002"/>
    </source>
</evidence>
<proteinExistence type="inferred from homology"/>
<dbReference type="AlphaFoldDB" id="A0A3D8R6C6"/>
<dbReference type="OrthoDB" id="16820at2759"/>
<evidence type="ECO:0000256" key="6">
    <source>
        <dbReference type="SAM" id="Phobius"/>
    </source>
</evidence>
<comment type="caution">
    <text evidence="8">The sequence shown here is derived from an EMBL/GenBank/DDBJ whole genome shotgun (WGS) entry which is preliminary data.</text>
</comment>
<keyword evidence="5" id="KW-0503">Monooxygenase</keyword>
<organism evidence="8 9">
    <name type="scientific">Coleophoma cylindrospora</name>
    <dbReference type="NCBI Taxonomy" id="1849047"/>
    <lineage>
        <taxon>Eukaryota</taxon>
        <taxon>Fungi</taxon>
        <taxon>Dikarya</taxon>
        <taxon>Ascomycota</taxon>
        <taxon>Pezizomycotina</taxon>
        <taxon>Leotiomycetes</taxon>
        <taxon>Helotiales</taxon>
        <taxon>Dermateaceae</taxon>
        <taxon>Coleophoma</taxon>
    </lineage>
</organism>
<dbReference type="GO" id="GO:0071949">
    <property type="term" value="F:FAD binding"/>
    <property type="evidence" value="ECO:0007669"/>
    <property type="project" value="InterPro"/>
</dbReference>
<keyword evidence="9" id="KW-1185">Reference proteome</keyword>
<keyword evidence="4" id="KW-0560">Oxidoreductase</keyword>
<dbReference type="SUPFAM" id="SSF51905">
    <property type="entry name" value="FAD/NAD(P)-binding domain"/>
    <property type="match status" value="1"/>
</dbReference>
<dbReference type="InterPro" id="IPR036188">
    <property type="entry name" value="FAD/NAD-bd_sf"/>
</dbReference>
<evidence type="ECO:0000256" key="5">
    <source>
        <dbReference type="ARBA" id="ARBA00023033"/>
    </source>
</evidence>
<dbReference type="PRINTS" id="PR00420">
    <property type="entry name" value="RNGMNOXGNASE"/>
</dbReference>
<keyword evidence="3" id="KW-0274">FAD</keyword>
<feature type="domain" description="FAD-binding" evidence="7">
    <location>
        <begin position="300"/>
        <end position="361"/>
    </location>
</feature>
<keyword evidence="6" id="KW-0472">Membrane</keyword>
<accession>A0A3D8R6C6</accession>
<dbReference type="FunFam" id="3.50.50.60:FF:000156">
    <property type="entry name" value="Salicylate hydroxylase, putative"/>
    <property type="match status" value="1"/>
</dbReference>
<dbReference type="PANTHER" id="PTHR13789">
    <property type="entry name" value="MONOOXYGENASE"/>
    <property type="match status" value="1"/>
</dbReference>
<evidence type="ECO:0000259" key="7">
    <source>
        <dbReference type="Pfam" id="PF01494"/>
    </source>
</evidence>
<evidence type="ECO:0000313" key="8">
    <source>
        <dbReference type="EMBL" id="RDW69546.1"/>
    </source>
</evidence>
<feature type="transmembrane region" description="Helical" evidence="6">
    <location>
        <begin position="7"/>
        <end position="24"/>
    </location>
</feature>
<dbReference type="Gene3D" id="3.50.50.60">
    <property type="entry name" value="FAD/NAD(P)-binding domain"/>
    <property type="match status" value="1"/>
</dbReference>
<comment type="similarity">
    <text evidence="1">Belongs to the paxM FAD-dependent monooxygenase family.</text>
</comment>
<gene>
    <name evidence="8" type="ORF">BP6252_08566</name>
</gene>
<dbReference type="Proteomes" id="UP000256645">
    <property type="component" value="Unassembled WGS sequence"/>
</dbReference>
<evidence type="ECO:0000256" key="3">
    <source>
        <dbReference type="ARBA" id="ARBA00022827"/>
    </source>
</evidence>
<protein>
    <recommendedName>
        <fullName evidence="7">FAD-binding domain-containing protein</fullName>
    </recommendedName>
</protein>